<keyword evidence="2" id="KW-0479">Metal-binding</keyword>
<comment type="caution">
    <text evidence="5">The sequence shown here is derived from an EMBL/GenBank/DDBJ whole genome shotgun (WGS) entry which is preliminary data.</text>
</comment>
<dbReference type="Proteomes" id="UP000470404">
    <property type="component" value="Unassembled WGS sequence"/>
</dbReference>
<protein>
    <submittedName>
        <fullName evidence="5">CoA ester lyase</fullName>
    </submittedName>
</protein>
<sequence length="278" mass="28910">MSAEGSVAALSAARALLFVPGDRPDRFAKAAASGADGIVLDLEDAIAPARKALARNEVRNWLRAGGRGIVRINPVGSPWYEEDVRALAGMACPVLLPKTSSSEQVRALLDLLPPGCSVVALLETAAGILNAPAICATSGVVRAAFGNGDLGAELRLDPANRTGLATARSTVVLASAAARLAPPLDGVTLSYADNAALESDLRHALDLGFGGKLCIHPGQVPLVRKAFAPSPAEVRWARDVVNADRDGSVTTVNQTMIDRPILDRAKRILAETGFSQRG</sequence>
<feature type="domain" description="HpcH/HpaI aldolase/citrate lyase" evidence="4">
    <location>
        <begin position="14"/>
        <end position="217"/>
    </location>
</feature>
<dbReference type="Pfam" id="PF03328">
    <property type="entry name" value="HpcH_HpaI"/>
    <property type="match status" value="1"/>
</dbReference>
<dbReference type="SUPFAM" id="SSF51621">
    <property type="entry name" value="Phosphoenolpyruvate/pyruvate domain"/>
    <property type="match status" value="1"/>
</dbReference>
<dbReference type="InterPro" id="IPR040442">
    <property type="entry name" value="Pyrv_kinase-like_dom_sf"/>
</dbReference>
<evidence type="ECO:0000313" key="6">
    <source>
        <dbReference type="Proteomes" id="UP000470404"/>
    </source>
</evidence>
<dbReference type="InterPro" id="IPR015813">
    <property type="entry name" value="Pyrv/PenolPyrv_kinase-like_dom"/>
</dbReference>
<name>A0ABX0BRF9_9PSEU</name>
<evidence type="ECO:0000313" key="5">
    <source>
        <dbReference type="EMBL" id="NEC56682.1"/>
    </source>
</evidence>
<keyword evidence="5" id="KW-0456">Lyase</keyword>
<dbReference type="PANTHER" id="PTHR32308">
    <property type="entry name" value="LYASE BETA SUBUNIT, PUTATIVE (AFU_ORTHOLOGUE AFUA_4G13030)-RELATED"/>
    <property type="match status" value="1"/>
</dbReference>
<evidence type="ECO:0000259" key="4">
    <source>
        <dbReference type="Pfam" id="PF03328"/>
    </source>
</evidence>
<comment type="cofactor">
    <cofactor evidence="1">
        <name>Mg(2+)</name>
        <dbReference type="ChEBI" id="CHEBI:18420"/>
    </cofactor>
</comment>
<gene>
    <name evidence="5" type="ORF">G3I59_14070</name>
</gene>
<dbReference type="GO" id="GO:0016829">
    <property type="term" value="F:lyase activity"/>
    <property type="evidence" value="ECO:0007669"/>
    <property type="project" value="UniProtKB-KW"/>
</dbReference>
<evidence type="ECO:0000256" key="2">
    <source>
        <dbReference type="ARBA" id="ARBA00022723"/>
    </source>
</evidence>
<dbReference type="PIRSF" id="PIRSF015582">
    <property type="entry name" value="Cit_lyase_B"/>
    <property type="match status" value="1"/>
</dbReference>
<dbReference type="InterPro" id="IPR011206">
    <property type="entry name" value="Citrate_lyase_beta/mcl1/mcl2"/>
</dbReference>
<reference evidence="5 6" key="1">
    <citation type="submission" date="2020-01" db="EMBL/GenBank/DDBJ databases">
        <title>Insect and environment-associated Actinomycetes.</title>
        <authorList>
            <person name="Currrie C."/>
            <person name="Chevrette M."/>
            <person name="Carlson C."/>
            <person name="Stubbendieck R."/>
            <person name="Wendt-Pienkowski E."/>
        </authorList>
    </citation>
    <scope>NUCLEOTIDE SEQUENCE [LARGE SCALE GENOMIC DNA]</scope>
    <source>
        <strain evidence="5 6">SID8386</strain>
    </source>
</reference>
<dbReference type="PANTHER" id="PTHR32308:SF10">
    <property type="entry name" value="CITRATE LYASE SUBUNIT BETA"/>
    <property type="match status" value="1"/>
</dbReference>
<accession>A0ABX0BRF9</accession>
<keyword evidence="6" id="KW-1185">Reference proteome</keyword>
<dbReference type="InterPro" id="IPR005000">
    <property type="entry name" value="Aldolase/citrate-lyase_domain"/>
</dbReference>
<keyword evidence="3" id="KW-0460">Magnesium</keyword>
<dbReference type="Gene3D" id="3.20.20.60">
    <property type="entry name" value="Phosphoenolpyruvate-binding domains"/>
    <property type="match status" value="1"/>
</dbReference>
<organism evidence="5 6">
    <name type="scientific">Amycolatopsis rubida</name>
    <dbReference type="NCBI Taxonomy" id="112413"/>
    <lineage>
        <taxon>Bacteria</taxon>
        <taxon>Bacillati</taxon>
        <taxon>Actinomycetota</taxon>
        <taxon>Actinomycetes</taxon>
        <taxon>Pseudonocardiales</taxon>
        <taxon>Pseudonocardiaceae</taxon>
        <taxon>Amycolatopsis</taxon>
    </lineage>
</organism>
<dbReference type="EMBL" id="JAAGNC010000075">
    <property type="protein sequence ID" value="NEC56682.1"/>
    <property type="molecule type" value="Genomic_DNA"/>
</dbReference>
<evidence type="ECO:0000256" key="3">
    <source>
        <dbReference type="ARBA" id="ARBA00022842"/>
    </source>
</evidence>
<evidence type="ECO:0000256" key="1">
    <source>
        <dbReference type="ARBA" id="ARBA00001946"/>
    </source>
</evidence>
<proteinExistence type="predicted"/>